<sequence>MRSIIPSTLLLGNVSSDFRSSPKARKSEGIGKWCLEKTIKFTGKVDRYACVDGALLVEESLSPVQREDTFMPDIQMNVETLVSVETKTHEFLRRDVIARQSQRNVERPMVERKEQLSAVRVVVRVT</sequence>
<dbReference type="AlphaFoldDB" id="A0A160FTW1"/>
<protein>
    <submittedName>
        <fullName evidence="1">Uncharacterized protein</fullName>
    </submittedName>
</protein>
<reference evidence="1 2" key="1">
    <citation type="journal article" date="2016" name="Gene">
        <title>PacBio SMRT assembly of a complex multi-replicon genome reveals chlorocatechol degradative operon in a region of genome plasticity.</title>
        <authorList>
            <person name="Ricker N."/>
            <person name="Shen S.Y."/>
            <person name="Goordial J."/>
            <person name="Jin S."/>
            <person name="Fulthorpe R.R."/>
        </authorList>
    </citation>
    <scope>NUCLEOTIDE SEQUENCE [LARGE SCALE GENOMIC DNA]</scope>
    <source>
        <strain evidence="1 2">OLGA172</strain>
    </source>
</reference>
<organism evidence="1 2">
    <name type="scientific">Paraburkholderia phytofirmans OLGA172</name>
    <dbReference type="NCBI Taxonomy" id="1417228"/>
    <lineage>
        <taxon>Bacteria</taxon>
        <taxon>Pseudomonadati</taxon>
        <taxon>Pseudomonadota</taxon>
        <taxon>Betaproteobacteria</taxon>
        <taxon>Burkholderiales</taxon>
        <taxon>Burkholderiaceae</taxon>
        <taxon>Paraburkholderia</taxon>
    </lineage>
</organism>
<dbReference type="KEGG" id="buz:AYM40_30190"/>
<keyword evidence="2" id="KW-1185">Reference proteome</keyword>
<dbReference type="STRING" id="1804984.AYM40_30190"/>
<name>A0A160FTW1_9BURK</name>
<evidence type="ECO:0000313" key="2">
    <source>
        <dbReference type="Proteomes" id="UP000076852"/>
    </source>
</evidence>
<accession>A0A160FTW1</accession>
<dbReference type="EMBL" id="CP014579">
    <property type="protein sequence ID" value="ANB76481.1"/>
    <property type="molecule type" value="Genomic_DNA"/>
</dbReference>
<dbReference type="Proteomes" id="UP000076852">
    <property type="component" value="Chromosome 2"/>
</dbReference>
<proteinExistence type="predicted"/>
<evidence type="ECO:0000313" key="1">
    <source>
        <dbReference type="EMBL" id="ANB76481.1"/>
    </source>
</evidence>
<gene>
    <name evidence="1" type="ORF">AYM40_30190</name>
</gene>